<dbReference type="EMBL" id="LAZR01009246">
    <property type="protein sequence ID" value="KKM73790.1"/>
    <property type="molecule type" value="Genomic_DNA"/>
</dbReference>
<evidence type="ECO:0000259" key="1">
    <source>
        <dbReference type="PROSITE" id="PS50206"/>
    </source>
</evidence>
<dbReference type="InterPro" id="IPR001307">
    <property type="entry name" value="Thiosulphate_STrfase_CS"/>
</dbReference>
<dbReference type="PROSITE" id="PS00380">
    <property type="entry name" value="RHODANESE_1"/>
    <property type="match status" value="1"/>
</dbReference>
<dbReference type="CDD" id="cd00158">
    <property type="entry name" value="RHOD"/>
    <property type="match status" value="1"/>
</dbReference>
<proteinExistence type="predicted"/>
<dbReference type="SUPFAM" id="SSF52821">
    <property type="entry name" value="Rhodanese/Cell cycle control phosphatase"/>
    <property type="match status" value="1"/>
</dbReference>
<name>A0A0F9MAW3_9ZZZZ</name>
<dbReference type="Pfam" id="PF00581">
    <property type="entry name" value="Rhodanese"/>
    <property type="match status" value="1"/>
</dbReference>
<sequence length="137" mass="15578">MNSLLILALSVLFAIVIVWVYRTKRRTSTMSQNELMARTKSETNMFVLDVRSPGEYSSGHIPGATNINHTELSNHLEKLRGNEDKDIVVYCERGVRAQKAQKILKTAGFSNVYHLKGDMANWRRRRLPTETGDREAG</sequence>
<dbReference type="InterPro" id="IPR001763">
    <property type="entry name" value="Rhodanese-like_dom"/>
</dbReference>
<dbReference type="InterPro" id="IPR036873">
    <property type="entry name" value="Rhodanese-like_dom_sf"/>
</dbReference>
<dbReference type="PANTHER" id="PTHR43031:SF1">
    <property type="entry name" value="PYRIDINE NUCLEOTIDE-DISULPHIDE OXIDOREDUCTASE"/>
    <property type="match status" value="1"/>
</dbReference>
<dbReference type="SMART" id="SM00450">
    <property type="entry name" value="RHOD"/>
    <property type="match status" value="1"/>
</dbReference>
<dbReference type="AlphaFoldDB" id="A0A0F9MAW3"/>
<reference evidence="2" key="1">
    <citation type="journal article" date="2015" name="Nature">
        <title>Complex archaea that bridge the gap between prokaryotes and eukaryotes.</title>
        <authorList>
            <person name="Spang A."/>
            <person name="Saw J.H."/>
            <person name="Jorgensen S.L."/>
            <person name="Zaremba-Niedzwiedzka K."/>
            <person name="Martijn J."/>
            <person name="Lind A.E."/>
            <person name="van Eijk R."/>
            <person name="Schleper C."/>
            <person name="Guy L."/>
            <person name="Ettema T.J."/>
        </authorList>
    </citation>
    <scope>NUCLEOTIDE SEQUENCE</scope>
</reference>
<dbReference type="GO" id="GO:0004792">
    <property type="term" value="F:thiosulfate-cyanide sulfurtransferase activity"/>
    <property type="evidence" value="ECO:0007669"/>
    <property type="project" value="InterPro"/>
</dbReference>
<gene>
    <name evidence="2" type="ORF">LCGC14_1406900</name>
</gene>
<protein>
    <recommendedName>
        <fullName evidence="1">Rhodanese domain-containing protein</fullName>
    </recommendedName>
</protein>
<dbReference type="PROSITE" id="PS50206">
    <property type="entry name" value="RHODANESE_3"/>
    <property type="match status" value="1"/>
</dbReference>
<dbReference type="InterPro" id="IPR050229">
    <property type="entry name" value="GlpE_sulfurtransferase"/>
</dbReference>
<comment type="caution">
    <text evidence="2">The sequence shown here is derived from an EMBL/GenBank/DDBJ whole genome shotgun (WGS) entry which is preliminary data.</text>
</comment>
<accession>A0A0F9MAW3</accession>
<dbReference type="PANTHER" id="PTHR43031">
    <property type="entry name" value="FAD-DEPENDENT OXIDOREDUCTASE"/>
    <property type="match status" value="1"/>
</dbReference>
<evidence type="ECO:0000313" key="2">
    <source>
        <dbReference type="EMBL" id="KKM73790.1"/>
    </source>
</evidence>
<dbReference type="Gene3D" id="3.40.250.10">
    <property type="entry name" value="Rhodanese-like domain"/>
    <property type="match status" value="1"/>
</dbReference>
<feature type="domain" description="Rhodanese" evidence="1">
    <location>
        <begin position="47"/>
        <end position="131"/>
    </location>
</feature>
<organism evidence="2">
    <name type="scientific">marine sediment metagenome</name>
    <dbReference type="NCBI Taxonomy" id="412755"/>
    <lineage>
        <taxon>unclassified sequences</taxon>
        <taxon>metagenomes</taxon>
        <taxon>ecological metagenomes</taxon>
    </lineage>
</organism>